<accession>E0U6U5</accession>
<organism evidence="1 2">
    <name type="scientific">Gloeothece verrucosa (strain PCC 7822)</name>
    <name type="common">Cyanothece sp. (strain PCC 7822)</name>
    <dbReference type="NCBI Taxonomy" id="497965"/>
    <lineage>
        <taxon>Bacteria</taxon>
        <taxon>Bacillati</taxon>
        <taxon>Cyanobacteriota</taxon>
        <taxon>Cyanophyceae</taxon>
        <taxon>Oscillatoriophycideae</taxon>
        <taxon>Chroococcales</taxon>
        <taxon>Aphanothecaceae</taxon>
        <taxon>Gloeothece</taxon>
        <taxon>Gloeothece verrucosa</taxon>
    </lineage>
</organism>
<reference evidence="2" key="1">
    <citation type="journal article" date="2011" name="MBio">
        <title>Novel metabolic attributes of the genus Cyanothece, comprising a group of unicellular nitrogen-fixing Cyanobacteria.</title>
        <authorList>
            <person name="Bandyopadhyay A."/>
            <person name="Elvitigala T."/>
            <person name="Welsh E."/>
            <person name="Stockel J."/>
            <person name="Liberton M."/>
            <person name="Min H."/>
            <person name="Sherman L.A."/>
            <person name="Pakrasi H.B."/>
        </authorList>
    </citation>
    <scope>NUCLEOTIDE SEQUENCE [LARGE SCALE GENOMIC DNA]</scope>
    <source>
        <strain evidence="2">PCC 7822</strain>
    </source>
</reference>
<dbReference type="HOGENOM" id="CLU_828243_0_0_3"/>
<protein>
    <submittedName>
        <fullName evidence="1">Uncharacterized protein</fullName>
    </submittedName>
</protein>
<dbReference type="KEGG" id="cyj:Cyan7822_4059"/>
<keyword evidence="2" id="KW-1185">Reference proteome</keyword>
<proteinExistence type="predicted"/>
<name>E0U6U5_GLOV7</name>
<dbReference type="Proteomes" id="UP000008206">
    <property type="component" value="Chromosome"/>
</dbReference>
<gene>
    <name evidence="1" type="ordered locus">Cyan7822_4059</name>
</gene>
<evidence type="ECO:0000313" key="2">
    <source>
        <dbReference type="Proteomes" id="UP000008206"/>
    </source>
</evidence>
<dbReference type="EMBL" id="CP002198">
    <property type="protein sequence ID" value="ADN15982.1"/>
    <property type="molecule type" value="Genomic_DNA"/>
</dbReference>
<dbReference type="AlphaFoldDB" id="E0U6U5"/>
<evidence type="ECO:0000313" key="1">
    <source>
        <dbReference type="EMBL" id="ADN15982.1"/>
    </source>
</evidence>
<dbReference type="STRING" id="497965.Cyan7822_4059"/>
<dbReference type="OrthoDB" id="560641at2"/>
<dbReference type="RefSeq" id="WP_013324050.1">
    <property type="nucleotide sequence ID" value="NC_014501.1"/>
</dbReference>
<sequence>MVNKSININTNWWNKPLWGDDNLFQSLKKPKIEKLAIPFEVVSHYQEIYQILIFIASVTQSIDSCKFLDPEFQLFCQIKWQFISECGNYKGLNHSLILLRAALEAKDKFLTLEETELRYRSKAQQEFYQEVYSLLSKQTEPHDFLVIVQDKLNQIRFDLKTEEGKTALESYVKILEILAEQNAIGLKLFYLFKKYFFAEFSSVKLLSELLSYLVPQNVQDINAITLIVQKHYDSIAPLGKILELPPEKNQIESYVIMLQYLVLRDKHQETYLLFTKLIELLIEWNNTHQELKRIHQEYSPNEYDIPATFNKNYPGESLYQKYQQFIVYFANQKLARETI</sequence>
<dbReference type="eggNOG" id="ENOG502ZCIK">
    <property type="taxonomic scope" value="Bacteria"/>
</dbReference>